<dbReference type="PANTHER" id="PTHR33067:SF31">
    <property type="entry name" value="RNA-DIRECTED DNA POLYMERASE"/>
    <property type="match status" value="1"/>
</dbReference>
<evidence type="ECO:0000256" key="1">
    <source>
        <dbReference type="SAM" id="Coils"/>
    </source>
</evidence>
<dbReference type="InterPro" id="IPR021109">
    <property type="entry name" value="Peptidase_aspartic_dom_sf"/>
</dbReference>
<evidence type="ECO:0000313" key="3">
    <source>
        <dbReference type="Proteomes" id="UP001231189"/>
    </source>
</evidence>
<dbReference type="PANTHER" id="PTHR33067">
    <property type="entry name" value="RNA-DIRECTED DNA POLYMERASE-RELATED"/>
    <property type="match status" value="1"/>
</dbReference>
<reference evidence="2" key="1">
    <citation type="submission" date="2023-07" db="EMBL/GenBank/DDBJ databases">
        <title>A chromosome-level genome assembly of Lolium multiflorum.</title>
        <authorList>
            <person name="Chen Y."/>
            <person name="Copetti D."/>
            <person name="Kolliker R."/>
            <person name="Studer B."/>
        </authorList>
    </citation>
    <scope>NUCLEOTIDE SEQUENCE</scope>
    <source>
        <strain evidence="2">02402/16</strain>
        <tissue evidence="2">Leaf</tissue>
    </source>
</reference>
<gene>
    <name evidence="2" type="ORF">QYE76_038898</name>
</gene>
<dbReference type="Gene3D" id="2.40.70.10">
    <property type="entry name" value="Acid Proteases"/>
    <property type="match status" value="1"/>
</dbReference>
<evidence type="ECO:0000313" key="2">
    <source>
        <dbReference type="EMBL" id="KAK1678050.1"/>
    </source>
</evidence>
<keyword evidence="1" id="KW-0175">Coiled coil</keyword>
<feature type="coiled-coil region" evidence="1">
    <location>
        <begin position="105"/>
        <end position="163"/>
    </location>
</feature>
<protein>
    <submittedName>
        <fullName evidence="2">Uncharacterized protein</fullName>
    </submittedName>
</protein>
<dbReference type="Proteomes" id="UP001231189">
    <property type="component" value="Unassembled WGS sequence"/>
</dbReference>
<organism evidence="2 3">
    <name type="scientific">Lolium multiflorum</name>
    <name type="common">Italian ryegrass</name>
    <name type="synonym">Lolium perenne subsp. multiflorum</name>
    <dbReference type="NCBI Taxonomy" id="4521"/>
    <lineage>
        <taxon>Eukaryota</taxon>
        <taxon>Viridiplantae</taxon>
        <taxon>Streptophyta</taxon>
        <taxon>Embryophyta</taxon>
        <taxon>Tracheophyta</taxon>
        <taxon>Spermatophyta</taxon>
        <taxon>Magnoliopsida</taxon>
        <taxon>Liliopsida</taxon>
        <taxon>Poales</taxon>
        <taxon>Poaceae</taxon>
        <taxon>BOP clade</taxon>
        <taxon>Pooideae</taxon>
        <taxon>Poodae</taxon>
        <taxon>Poeae</taxon>
        <taxon>Poeae Chloroplast Group 2 (Poeae type)</taxon>
        <taxon>Loliodinae</taxon>
        <taxon>Loliinae</taxon>
        <taxon>Lolium</taxon>
    </lineage>
</organism>
<keyword evidence="3" id="KW-1185">Reference proteome</keyword>
<sequence>MADKSTAIPVGICEDVPVQVTNNCLILTDFVVLEMPEDDNMSIILGRPFLNTAGAVIDCNKGKVTFNVDDKEHTVYFPKRIEKARGVNTISNPLKDQFIRPGSQSIGFRNEADTLRERVEDLEAKLKLSEEAREKAQADAASVEDLRQRLSKVENALSDKIAEQITREQGIIDRLEAQRRNDEGFKLLAPKDDCLVDALSILELQGDLARTNLSDSRTAFTCLFPHFFPKQTEPKIFVNLVKRFLPNEDLALAYRRENLKISIEGTISLVANSGQQVDWAKAGDASKINKDKWKALVKDAKPHSKKIIAFFTPKSAGSTSTAKTELVFDNYTSAPGPLDALPATSHSRKTHVDDFVEDSSNDDLSQELSELRKQLQSMKKQVVLAMDQSRKSSEREKIALQQAQEALALKEIAVAEAAQAVSREDYILNLMTEASLDMAGSFLDVAAEDQRVDARSDLLVKLALQNNSSFWATPDRTWRIVRFQDRAGQVREYLEFCTKTLAMVYNAMFPRNLRPKTIPDLMDKFKSAHRIHGFVKAQLMAGARFAMIMLQICYPKLDMSNIVEICHAKLRKRKKNVDKINDMVTPVADKMIDDLIRMDANFFMEGHYADFMGATAEGERVNIDDLIRID</sequence>
<proteinExistence type="predicted"/>
<dbReference type="AlphaFoldDB" id="A0AAD8T8C5"/>
<comment type="caution">
    <text evidence="2">The sequence shown here is derived from an EMBL/GenBank/DDBJ whole genome shotgun (WGS) entry which is preliminary data.</text>
</comment>
<name>A0AAD8T8C5_LOLMU</name>
<accession>A0AAD8T8C5</accession>
<feature type="coiled-coil region" evidence="1">
    <location>
        <begin position="361"/>
        <end position="420"/>
    </location>
</feature>
<dbReference type="EMBL" id="JAUUTY010000002">
    <property type="protein sequence ID" value="KAK1678050.1"/>
    <property type="molecule type" value="Genomic_DNA"/>
</dbReference>